<gene>
    <name evidence="4" type="ORF">JOB18_030343</name>
</gene>
<evidence type="ECO:0000313" key="5">
    <source>
        <dbReference type="Proteomes" id="UP000693946"/>
    </source>
</evidence>
<keyword evidence="1" id="KW-0175">Coiled coil</keyword>
<evidence type="ECO:0000259" key="3">
    <source>
        <dbReference type="Pfam" id="PF00061"/>
    </source>
</evidence>
<dbReference type="EMBL" id="JAGKHQ010000001">
    <property type="protein sequence ID" value="KAG7525665.1"/>
    <property type="molecule type" value="Genomic_DNA"/>
</dbReference>
<dbReference type="Pfam" id="PF00061">
    <property type="entry name" value="Lipocalin"/>
    <property type="match status" value="1"/>
</dbReference>
<dbReference type="Proteomes" id="UP000693946">
    <property type="component" value="Linkage Group LG1"/>
</dbReference>
<dbReference type="InterPro" id="IPR000566">
    <property type="entry name" value="Lipocln_cytosolic_FA-bd_dom"/>
</dbReference>
<dbReference type="InterPro" id="IPR002345">
    <property type="entry name" value="Lipocalin"/>
</dbReference>
<proteinExistence type="predicted"/>
<protein>
    <submittedName>
        <fullName evidence="4">Lipocalin-like</fullName>
    </submittedName>
</protein>
<dbReference type="GO" id="GO:0036094">
    <property type="term" value="F:small molecule binding"/>
    <property type="evidence" value="ECO:0007669"/>
    <property type="project" value="InterPro"/>
</dbReference>
<organism evidence="4 5">
    <name type="scientific">Solea senegalensis</name>
    <name type="common">Senegalese sole</name>
    <dbReference type="NCBI Taxonomy" id="28829"/>
    <lineage>
        <taxon>Eukaryota</taxon>
        <taxon>Metazoa</taxon>
        <taxon>Chordata</taxon>
        <taxon>Craniata</taxon>
        <taxon>Vertebrata</taxon>
        <taxon>Euteleostomi</taxon>
        <taxon>Actinopterygii</taxon>
        <taxon>Neopterygii</taxon>
        <taxon>Teleostei</taxon>
        <taxon>Neoteleostei</taxon>
        <taxon>Acanthomorphata</taxon>
        <taxon>Carangaria</taxon>
        <taxon>Pleuronectiformes</taxon>
        <taxon>Pleuronectoidei</taxon>
        <taxon>Soleidae</taxon>
        <taxon>Solea</taxon>
    </lineage>
</organism>
<feature type="signal peptide" evidence="2">
    <location>
        <begin position="1"/>
        <end position="20"/>
    </location>
</feature>
<reference evidence="4 5" key="1">
    <citation type="journal article" date="2021" name="Sci. Rep.">
        <title>Chromosome anchoring in Senegalese sole (Solea senegalensis) reveals sex-associated markers and genome rearrangements in flatfish.</title>
        <authorList>
            <person name="Guerrero-Cozar I."/>
            <person name="Gomez-Garrido J."/>
            <person name="Berbel C."/>
            <person name="Martinez-Blanch J.F."/>
            <person name="Alioto T."/>
            <person name="Claros M.G."/>
            <person name="Gagnaire P.A."/>
            <person name="Manchado M."/>
        </authorList>
    </citation>
    <scope>NUCLEOTIDE SEQUENCE [LARGE SCALE GENOMIC DNA]</scope>
    <source>
        <strain evidence="4">Sse05_10M</strain>
    </source>
</reference>
<name>A0AAV6T8G1_SOLSE</name>
<dbReference type="PANTHER" id="PTHR11430">
    <property type="entry name" value="LIPOCALIN"/>
    <property type="match status" value="1"/>
</dbReference>
<dbReference type="PANTHER" id="PTHR11430:SF133">
    <property type="entry name" value="LIPOCALIN"/>
    <property type="match status" value="1"/>
</dbReference>
<evidence type="ECO:0000256" key="1">
    <source>
        <dbReference type="SAM" id="Coils"/>
    </source>
</evidence>
<sequence>MESSLLRMLGAIMCALAATANVVPVQDFELEKMAGKWYIVAMASDAHWFVNNKAEMKMGTVVLAPTTEGNLDITFANRKADGSCWRQSHLANKTDSPRHFVFHSSVWNNDNDMHFVKVQYDDFALVSTNKTRDGASVTLNALYKRNQEVSEELQQEFKEFSLEKETQADNIVMLPKYDECSEA</sequence>
<evidence type="ECO:0000313" key="4">
    <source>
        <dbReference type="EMBL" id="KAG7525665.1"/>
    </source>
</evidence>
<evidence type="ECO:0000256" key="2">
    <source>
        <dbReference type="SAM" id="SignalP"/>
    </source>
</evidence>
<feature type="coiled-coil region" evidence="1">
    <location>
        <begin position="139"/>
        <end position="170"/>
    </location>
</feature>
<comment type="caution">
    <text evidence="4">The sequence shown here is derived from an EMBL/GenBank/DDBJ whole genome shotgun (WGS) entry which is preliminary data.</text>
</comment>
<feature type="domain" description="Lipocalin/cytosolic fatty-acid binding" evidence="3">
    <location>
        <begin position="34"/>
        <end position="176"/>
    </location>
</feature>
<keyword evidence="2" id="KW-0732">Signal</keyword>
<dbReference type="AlphaFoldDB" id="A0AAV6T8G1"/>
<accession>A0AAV6T8G1</accession>
<keyword evidence="5" id="KW-1185">Reference proteome</keyword>
<feature type="chain" id="PRO_5043865643" evidence="2">
    <location>
        <begin position="21"/>
        <end position="183"/>
    </location>
</feature>